<evidence type="ECO:0000313" key="3">
    <source>
        <dbReference type="EMBL" id="MYM25480.1"/>
    </source>
</evidence>
<proteinExistence type="inferred from homology"/>
<protein>
    <submittedName>
        <fullName evidence="3">ParB/RepB/Spo0J family partition protein</fullName>
    </submittedName>
</protein>
<dbReference type="SUPFAM" id="SSF110849">
    <property type="entry name" value="ParB/Sulfiredoxin"/>
    <property type="match status" value="1"/>
</dbReference>
<reference evidence="3 4" key="1">
    <citation type="submission" date="2019-12" db="EMBL/GenBank/DDBJ databases">
        <title>Novel species isolated from a subtropical stream in China.</title>
        <authorList>
            <person name="Lu H."/>
        </authorList>
    </citation>
    <scope>NUCLEOTIDE SEQUENCE [LARGE SCALE GENOMIC DNA]</scope>
    <source>
        <strain evidence="3 4">FT135W</strain>
    </source>
</reference>
<dbReference type="Gene3D" id="1.10.10.2830">
    <property type="match status" value="1"/>
</dbReference>
<dbReference type="NCBIfam" id="TIGR00180">
    <property type="entry name" value="parB_part"/>
    <property type="match status" value="1"/>
</dbReference>
<dbReference type="Pfam" id="PF07506">
    <property type="entry name" value="RepB"/>
    <property type="match status" value="1"/>
</dbReference>
<dbReference type="PANTHER" id="PTHR33375">
    <property type="entry name" value="CHROMOSOME-PARTITIONING PROTEIN PARB-RELATED"/>
    <property type="match status" value="1"/>
</dbReference>
<accession>A0A6L8KEN8</accession>
<feature type="domain" description="ParB-like N-terminal" evidence="2">
    <location>
        <begin position="11"/>
        <end position="102"/>
    </location>
</feature>
<dbReference type="GO" id="GO:0005694">
    <property type="term" value="C:chromosome"/>
    <property type="evidence" value="ECO:0007669"/>
    <property type="project" value="TreeGrafter"/>
</dbReference>
<dbReference type="InterPro" id="IPR050336">
    <property type="entry name" value="Chromosome_partition/occlusion"/>
</dbReference>
<dbReference type="InterPro" id="IPR036086">
    <property type="entry name" value="ParB/Sulfiredoxin_sf"/>
</dbReference>
<dbReference type="EMBL" id="WWCN01000016">
    <property type="protein sequence ID" value="MYM25480.1"/>
    <property type="molecule type" value="Genomic_DNA"/>
</dbReference>
<comment type="similarity">
    <text evidence="1">Belongs to the ParB family.</text>
</comment>
<evidence type="ECO:0000259" key="2">
    <source>
        <dbReference type="SMART" id="SM00470"/>
    </source>
</evidence>
<dbReference type="AlphaFoldDB" id="A0A6L8KEN8"/>
<dbReference type="SUPFAM" id="SSF109709">
    <property type="entry name" value="KorB DNA-binding domain-like"/>
    <property type="match status" value="1"/>
</dbReference>
<evidence type="ECO:0000256" key="1">
    <source>
        <dbReference type="ARBA" id="ARBA00006295"/>
    </source>
</evidence>
<evidence type="ECO:0000313" key="4">
    <source>
        <dbReference type="Proteomes" id="UP000479335"/>
    </source>
</evidence>
<sequence length="300" mass="33387">MNMEQRSSEMQMIPIDMIETLNPRERNSKVFAEIVANIKTIGLKKPITVTKRRRSDGSELYLLICGEGRVKAYKALGEKTIPALVVMVDDEAALIMNLTENIARRQYRPLEALQSIERLRDQGYDKKAIAAKTGLRPEYVHGILSLLKKGEERLLVAVAKGRIPLTAALNIVDAGDDNGAVQLALQGAYESGALRGQQLLQARKVIESRQLMGPSMASGGKRRQLDVSTSSLIRTYQKEVNRQKLMVKKAEFAQQRLLFVTGALRQLLADENFATLLRAEGLDTLPKYLADRVWPMGNAA</sequence>
<name>A0A6L8KEN8_9BURK</name>
<comment type="caution">
    <text evidence="3">The sequence shown here is derived from an EMBL/GenBank/DDBJ whole genome shotgun (WGS) entry which is preliminary data.</text>
</comment>
<keyword evidence="4" id="KW-1185">Reference proteome</keyword>
<dbReference type="InterPro" id="IPR011111">
    <property type="entry name" value="Plasmid_RepB"/>
</dbReference>
<dbReference type="InterPro" id="IPR004437">
    <property type="entry name" value="ParB/RepB/Spo0J"/>
</dbReference>
<dbReference type="CDD" id="cd16411">
    <property type="entry name" value="ParB_N_like"/>
    <property type="match status" value="1"/>
</dbReference>
<gene>
    <name evidence="3" type="ORF">GTP46_22885</name>
</gene>
<dbReference type="GO" id="GO:0003677">
    <property type="term" value="F:DNA binding"/>
    <property type="evidence" value="ECO:0007669"/>
    <property type="project" value="InterPro"/>
</dbReference>
<dbReference type="PANTHER" id="PTHR33375:SF1">
    <property type="entry name" value="CHROMOSOME-PARTITIONING PROTEIN PARB-RELATED"/>
    <property type="match status" value="1"/>
</dbReference>
<dbReference type="Pfam" id="PF02195">
    <property type="entry name" value="ParB_N"/>
    <property type="match status" value="1"/>
</dbReference>
<dbReference type="SMART" id="SM00470">
    <property type="entry name" value="ParB"/>
    <property type="match status" value="1"/>
</dbReference>
<dbReference type="Proteomes" id="UP000479335">
    <property type="component" value="Unassembled WGS sequence"/>
</dbReference>
<dbReference type="GO" id="GO:0007059">
    <property type="term" value="P:chromosome segregation"/>
    <property type="evidence" value="ECO:0007669"/>
    <property type="project" value="TreeGrafter"/>
</dbReference>
<dbReference type="InterPro" id="IPR003115">
    <property type="entry name" value="ParB_N"/>
</dbReference>
<dbReference type="Gene3D" id="3.90.1530.30">
    <property type="match status" value="1"/>
</dbReference>
<organism evidence="3 4">
    <name type="scientific">Duganella flavida</name>
    <dbReference type="NCBI Taxonomy" id="2692175"/>
    <lineage>
        <taxon>Bacteria</taxon>
        <taxon>Pseudomonadati</taxon>
        <taxon>Pseudomonadota</taxon>
        <taxon>Betaproteobacteria</taxon>
        <taxon>Burkholderiales</taxon>
        <taxon>Oxalobacteraceae</taxon>
        <taxon>Telluria group</taxon>
        <taxon>Duganella</taxon>
    </lineage>
</organism>
<dbReference type="RefSeq" id="WP_161008930.1">
    <property type="nucleotide sequence ID" value="NZ_WWCN01000016.1"/>
</dbReference>